<proteinExistence type="inferred from homology"/>
<name>A0A6V8L5X5_9ACTN</name>
<evidence type="ECO:0000256" key="1">
    <source>
        <dbReference type="ARBA" id="ARBA00006383"/>
    </source>
</evidence>
<dbReference type="Proteomes" id="UP000482960">
    <property type="component" value="Unassembled WGS sequence"/>
</dbReference>
<dbReference type="InterPro" id="IPR028345">
    <property type="entry name" value="Antibiotic_NAT-like"/>
</dbReference>
<dbReference type="GO" id="GO:0046353">
    <property type="term" value="F:aminoglycoside 3-N-acetyltransferase activity"/>
    <property type="evidence" value="ECO:0007669"/>
    <property type="project" value="UniProtKB-EC"/>
</dbReference>
<gene>
    <name evidence="5" type="ORF">Prum_062950</name>
</gene>
<evidence type="ECO:0000313" key="6">
    <source>
        <dbReference type="Proteomes" id="UP000482960"/>
    </source>
</evidence>
<comment type="similarity">
    <text evidence="1 4">Belongs to the antibiotic N-acetyltransferase family.</text>
</comment>
<dbReference type="EMBL" id="BLPG01000001">
    <property type="protein sequence ID" value="GFJ92653.1"/>
    <property type="molecule type" value="Genomic_DNA"/>
</dbReference>
<dbReference type="RefSeq" id="WP_173079481.1">
    <property type="nucleotide sequence ID" value="NZ_BAABJB010000011.1"/>
</dbReference>
<keyword evidence="6" id="KW-1185">Reference proteome</keyword>
<dbReference type="PANTHER" id="PTHR11104">
    <property type="entry name" value="AMINOGLYCOSIDE N3-ACETYLTRANSFERASE"/>
    <property type="match status" value="1"/>
</dbReference>
<dbReference type="GO" id="GO:0046677">
    <property type="term" value="P:response to antibiotic"/>
    <property type="evidence" value="ECO:0007669"/>
    <property type="project" value="UniProtKB-KW"/>
</dbReference>
<keyword evidence="2 4" id="KW-0808">Transferase</keyword>
<evidence type="ECO:0000256" key="2">
    <source>
        <dbReference type="ARBA" id="ARBA00022679"/>
    </source>
</evidence>
<reference evidence="5 6" key="2">
    <citation type="submission" date="2020-03" db="EMBL/GenBank/DDBJ databases">
        <authorList>
            <person name="Ichikawa N."/>
            <person name="Kimura A."/>
            <person name="Kitahashi Y."/>
            <person name="Uohara A."/>
        </authorList>
    </citation>
    <scope>NUCLEOTIDE SEQUENCE [LARGE SCALE GENOMIC DNA]</scope>
    <source>
        <strain evidence="5 6">NBRC 108638</strain>
    </source>
</reference>
<evidence type="ECO:0000256" key="3">
    <source>
        <dbReference type="ARBA" id="ARBA00023315"/>
    </source>
</evidence>
<protein>
    <recommendedName>
        <fullName evidence="4">Aminoglycoside N(3)-acetyltransferase</fullName>
        <ecNumber evidence="4">2.3.1.-</ecNumber>
    </recommendedName>
</protein>
<organism evidence="5 6">
    <name type="scientific">Phytohabitans rumicis</name>
    <dbReference type="NCBI Taxonomy" id="1076125"/>
    <lineage>
        <taxon>Bacteria</taxon>
        <taxon>Bacillati</taxon>
        <taxon>Actinomycetota</taxon>
        <taxon>Actinomycetes</taxon>
        <taxon>Micromonosporales</taxon>
        <taxon>Micromonosporaceae</taxon>
    </lineage>
</organism>
<dbReference type="PANTHER" id="PTHR11104:SF0">
    <property type="entry name" value="SPBETA PROPHAGE-DERIVED AMINOGLYCOSIDE N(3')-ACETYLTRANSFERASE-LIKE PROTEIN YOKD"/>
    <property type="match status" value="1"/>
</dbReference>
<dbReference type="AlphaFoldDB" id="A0A6V8L5X5"/>
<comment type="catalytic activity">
    <reaction evidence="4">
        <text>a 2-deoxystreptamine antibiotic + acetyl-CoA = an N(3)-acetyl-2-deoxystreptamine antibiotic + CoA + H(+)</text>
        <dbReference type="Rhea" id="RHEA:12665"/>
        <dbReference type="ChEBI" id="CHEBI:15378"/>
        <dbReference type="ChEBI" id="CHEBI:57287"/>
        <dbReference type="ChEBI" id="CHEBI:57288"/>
        <dbReference type="ChEBI" id="CHEBI:57921"/>
        <dbReference type="ChEBI" id="CHEBI:77452"/>
        <dbReference type="EC" id="2.3.1.81"/>
    </reaction>
</comment>
<dbReference type="InterPro" id="IPR003679">
    <property type="entry name" value="Amioglycoside_AcTrfase"/>
</dbReference>
<dbReference type="SUPFAM" id="SSF110710">
    <property type="entry name" value="TTHA0583/YokD-like"/>
    <property type="match status" value="1"/>
</dbReference>
<evidence type="ECO:0000313" key="5">
    <source>
        <dbReference type="EMBL" id="GFJ92653.1"/>
    </source>
</evidence>
<keyword evidence="4" id="KW-0046">Antibiotic resistance</keyword>
<dbReference type="EC" id="2.3.1.-" evidence="4"/>
<keyword evidence="3 4" id="KW-0012">Acyltransferase</keyword>
<accession>A0A6V8L5X5</accession>
<comment type="caution">
    <text evidence="5">The sequence shown here is derived from an EMBL/GenBank/DDBJ whole genome shotgun (WGS) entry which is preliminary data.</text>
</comment>
<dbReference type="Pfam" id="PF02522">
    <property type="entry name" value="Antibiotic_NAT"/>
    <property type="match status" value="1"/>
</dbReference>
<sequence length="265" mass="28185">MTTIERAAGTSRTKLAADLVALGLRPGRDVLVHCSMRGVGGEPAALAGAITDVIGRAATLVVPTHTTGASTTSPSFREAAKHLTPPEVEAMERMLPQFSPSATTHGMGALAEHVRNHPEAVRSSHPLTSFTALGPGARDLVAVHDLACHLGERSPLGPLYAADASILLLGVGYAACTALHLAEYRLSPPPALRTYRCYVEEGGARTRKEFRAPELDDSDFEQLGADLDDTSYVRRGQVGNASSRLIDMRGAVDFAVEWLTARRKP</sequence>
<evidence type="ECO:0000256" key="4">
    <source>
        <dbReference type="RuleBase" id="RU365031"/>
    </source>
</evidence>
<reference evidence="5 6" key="1">
    <citation type="submission" date="2020-03" db="EMBL/GenBank/DDBJ databases">
        <title>Whole genome shotgun sequence of Phytohabitans rumicis NBRC 108638.</title>
        <authorList>
            <person name="Komaki H."/>
            <person name="Tamura T."/>
        </authorList>
    </citation>
    <scope>NUCLEOTIDE SEQUENCE [LARGE SCALE GENOMIC DNA]</scope>
    <source>
        <strain evidence="5 6">NBRC 108638</strain>
    </source>
</reference>